<reference evidence="2" key="2">
    <citation type="submission" date="2025-08" db="UniProtKB">
        <authorList>
            <consortium name="RefSeq"/>
        </authorList>
    </citation>
    <scope>IDENTIFICATION</scope>
    <source>
        <tissue evidence="2">Leaf</tissue>
    </source>
</reference>
<proteinExistence type="predicted"/>
<keyword evidence="1" id="KW-1185">Reference proteome</keyword>
<dbReference type="Proteomes" id="UP000694864">
    <property type="component" value="Chromosome 5"/>
</dbReference>
<reference evidence="1" key="1">
    <citation type="journal article" date="2014" name="Nat. Commun.">
        <title>The emerging biofuel crop Camelina sativa retains a highly undifferentiated hexaploid genome structure.</title>
        <authorList>
            <person name="Kagale S."/>
            <person name="Koh C."/>
            <person name="Nixon J."/>
            <person name="Bollina V."/>
            <person name="Clarke W.E."/>
            <person name="Tuteja R."/>
            <person name="Spillane C."/>
            <person name="Robinson S.J."/>
            <person name="Links M.G."/>
            <person name="Clarke C."/>
            <person name="Higgins E.E."/>
            <person name="Huebert T."/>
            <person name="Sharpe A.G."/>
            <person name="Parkin I.A."/>
        </authorList>
    </citation>
    <scope>NUCLEOTIDE SEQUENCE [LARGE SCALE GENOMIC DNA]</scope>
    <source>
        <strain evidence="1">cv. DH55</strain>
    </source>
</reference>
<evidence type="ECO:0000313" key="1">
    <source>
        <dbReference type="Proteomes" id="UP000694864"/>
    </source>
</evidence>
<organism evidence="1 2">
    <name type="scientific">Camelina sativa</name>
    <name type="common">False flax</name>
    <name type="synonym">Myagrum sativum</name>
    <dbReference type="NCBI Taxonomy" id="90675"/>
    <lineage>
        <taxon>Eukaryota</taxon>
        <taxon>Viridiplantae</taxon>
        <taxon>Streptophyta</taxon>
        <taxon>Embryophyta</taxon>
        <taxon>Tracheophyta</taxon>
        <taxon>Spermatophyta</taxon>
        <taxon>Magnoliopsida</taxon>
        <taxon>eudicotyledons</taxon>
        <taxon>Gunneridae</taxon>
        <taxon>Pentapetalae</taxon>
        <taxon>rosids</taxon>
        <taxon>malvids</taxon>
        <taxon>Brassicales</taxon>
        <taxon>Brassicaceae</taxon>
        <taxon>Camelineae</taxon>
        <taxon>Camelina</taxon>
    </lineage>
</organism>
<accession>A0ABM0ZAS0</accession>
<sequence length="201" mass="23125">MYLSRSIKQLLVESSSVLANCDRFSSWTDMKDCKRKIDVGTYDPREFGGFFGSFDDSGKLTSIGMYVCPITRFNDAPLGSNYKVTNDDEDDDQPTLYQSYDHPLATVNHNGTREYQMPHDHELSDGYNVKAIVHKPKFEDKMSLYQSSDRLARSTNNRTLEYQMPHEFSDGYHVNPIIGRKPKLKDGIFSKLGRLFRNLLD</sequence>
<dbReference type="GeneID" id="104788782"/>
<gene>
    <name evidence="2" type="primary">LOC104788782</name>
</gene>
<dbReference type="RefSeq" id="XP_010512866.1">
    <property type="nucleotide sequence ID" value="XM_010514564.1"/>
</dbReference>
<name>A0ABM0ZAS0_CAMSA</name>
<evidence type="ECO:0000313" key="2">
    <source>
        <dbReference type="RefSeq" id="XP_010512866.1"/>
    </source>
</evidence>
<protein>
    <submittedName>
        <fullName evidence="2">Jacalin-related lectin 25-like</fullName>
    </submittedName>
</protein>